<evidence type="ECO:0000313" key="9">
    <source>
        <dbReference type="Proteomes" id="UP000324897"/>
    </source>
</evidence>
<evidence type="ECO:0000256" key="5">
    <source>
        <dbReference type="ARBA" id="ARBA00023136"/>
    </source>
</evidence>
<proteinExistence type="inferred from homology"/>
<keyword evidence="5 7" id="KW-0472">Membrane</keyword>
<evidence type="ECO:0000256" key="4">
    <source>
        <dbReference type="ARBA" id="ARBA00022989"/>
    </source>
</evidence>
<evidence type="ECO:0000313" key="8">
    <source>
        <dbReference type="EMBL" id="TVU19532.1"/>
    </source>
</evidence>
<feature type="transmembrane region" description="Helical" evidence="7">
    <location>
        <begin position="79"/>
        <end position="99"/>
    </location>
</feature>
<keyword evidence="9" id="KW-1185">Reference proteome</keyword>
<evidence type="ECO:0000256" key="1">
    <source>
        <dbReference type="ARBA" id="ARBA00004127"/>
    </source>
</evidence>
<keyword evidence="3" id="KW-0732">Signal</keyword>
<gene>
    <name evidence="8" type="ORF">EJB05_35684</name>
</gene>
<dbReference type="Pfam" id="PF06749">
    <property type="entry name" value="DUF1218"/>
    <property type="match status" value="1"/>
</dbReference>
<accession>A0A5J9U738</accession>
<dbReference type="InterPro" id="IPR052222">
    <property type="entry name" value="DESIGUAL"/>
</dbReference>
<dbReference type="Gramene" id="TVU19532">
    <property type="protein sequence ID" value="TVU19532"/>
    <property type="gene ID" value="EJB05_35684"/>
</dbReference>
<dbReference type="Proteomes" id="UP000324897">
    <property type="component" value="Chromosome 7"/>
</dbReference>
<feature type="transmembrane region" description="Helical" evidence="7">
    <location>
        <begin position="130"/>
        <end position="151"/>
    </location>
</feature>
<feature type="transmembrane region" description="Helical" evidence="7">
    <location>
        <begin position="163"/>
        <end position="184"/>
    </location>
</feature>
<comment type="similarity">
    <text evidence="6">Belongs to the DESIGUAL family.</text>
</comment>
<dbReference type="AlphaFoldDB" id="A0A5J9U738"/>
<keyword evidence="2 7" id="KW-0812">Transmembrane</keyword>
<dbReference type="GO" id="GO:0012505">
    <property type="term" value="C:endomembrane system"/>
    <property type="evidence" value="ECO:0007669"/>
    <property type="project" value="UniProtKB-SubCell"/>
</dbReference>
<dbReference type="OrthoDB" id="678343at2759"/>
<evidence type="ECO:0000256" key="2">
    <source>
        <dbReference type="ARBA" id="ARBA00022692"/>
    </source>
</evidence>
<feature type="non-terminal residue" evidence="8">
    <location>
        <position position="1"/>
    </location>
</feature>
<reference evidence="8 9" key="1">
    <citation type="journal article" date="2019" name="Sci. Rep.">
        <title>A high-quality genome of Eragrostis curvula grass provides insights into Poaceae evolution and supports new strategies to enhance forage quality.</title>
        <authorList>
            <person name="Carballo J."/>
            <person name="Santos B.A.C.M."/>
            <person name="Zappacosta D."/>
            <person name="Garbus I."/>
            <person name="Selva J.P."/>
            <person name="Gallo C.A."/>
            <person name="Diaz A."/>
            <person name="Albertini E."/>
            <person name="Caccamo M."/>
            <person name="Echenique V."/>
        </authorList>
    </citation>
    <scope>NUCLEOTIDE SEQUENCE [LARGE SCALE GENOMIC DNA]</scope>
    <source>
        <strain evidence="9">cv. Victoria</strain>
        <tissue evidence="8">Leaf</tissue>
    </source>
</reference>
<comment type="caution">
    <text evidence="8">The sequence shown here is derived from an EMBL/GenBank/DDBJ whole genome shotgun (WGS) entry which is preliminary data.</text>
</comment>
<name>A0A5J9U738_9POAL</name>
<sequence length="203" mass="21193">MTETGAIVLSAAVGLLGVASTVLGFVAKATKLTHSEIFLISLMRRDRYPLRRLRYLILHSNTERQPATTTVHSMRTGEIVVSVAVGILGVASAVLGIIAEATKLTPNDIEVSRTQCVHPANPAFELALCALLLLLVAQIIHTAAGGCCGCCRPRTGASQPKRVGGIVASVLSWIAALSAGALYLQGAVLNAPLTHNVLADGCY</sequence>
<comment type="subcellular location">
    <subcellularLocation>
        <location evidence="1">Endomembrane system</location>
        <topology evidence="1">Multi-pass membrane protein</topology>
    </subcellularLocation>
</comment>
<dbReference type="InterPro" id="IPR009606">
    <property type="entry name" value="DEAL/Modifying_wall_lignin1/2"/>
</dbReference>
<protein>
    <submittedName>
        <fullName evidence="8">Uncharacterized protein</fullName>
    </submittedName>
</protein>
<evidence type="ECO:0000256" key="3">
    <source>
        <dbReference type="ARBA" id="ARBA00022729"/>
    </source>
</evidence>
<evidence type="ECO:0000256" key="6">
    <source>
        <dbReference type="ARBA" id="ARBA00029467"/>
    </source>
</evidence>
<keyword evidence="4 7" id="KW-1133">Transmembrane helix</keyword>
<feature type="transmembrane region" description="Helical" evidence="7">
    <location>
        <begin position="6"/>
        <end position="27"/>
    </location>
</feature>
<organism evidence="8 9">
    <name type="scientific">Eragrostis curvula</name>
    <name type="common">weeping love grass</name>
    <dbReference type="NCBI Taxonomy" id="38414"/>
    <lineage>
        <taxon>Eukaryota</taxon>
        <taxon>Viridiplantae</taxon>
        <taxon>Streptophyta</taxon>
        <taxon>Embryophyta</taxon>
        <taxon>Tracheophyta</taxon>
        <taxon>Spermatophyta</taxon>
        <taxon>Magnoliopsida</taxon>
        <taxon>Liliopsida</taxon>
        <taxon>Poales</taxon>
        <taxon>Poaceae</taxon>
        <taxon>PACMAD clade</taxon>
        <taxon>Chloridoideae</taxon>
        <taxon>Eragrostideae</taxon>
        <taxon>Eragrostidinae</taxon>
        <taxon>Eragrostis</taxon>
    </lineage>
</organism>
<dbReference type="EMBL" id="RWGY01000029">
    <property type="protein sequence ID" value="TVU19532.1"/>
    <property type="molecule type" value="Genomic_DNA"/>
</dbReference>
<evidence type="ECO:0000256" key="7">
    <source>
        <dbReference type="SAM" id="Phobius"/>
    </source>
</evidence>
<dbReference type="PANTHER" id="PTHR31769">
    <property type="entry name" value="OS07G0462200 PROTEIN-RELATED"/>
    <property type="match status" value="1"/>
</dbReference>